<keyword evidence="4" id="KW-1185">Reference proteome</keyword>
<organism evidence="3 4">
    <name type="scientific">Clostridium mobile</name>
    <dbReference type="NCBI Taxonomy" id="2841512"/>
    <lineage>
        <taxon>Bacteria</taxon>
        <taxon>Bacillati</taxon>
        <taxon>Bacillota</taxon>
        <taxon>Clostridia</taxon>
        <taxon>Eubacteriales</taxon>
        <taxon>Clostridiaceae</taxon>
        <taxon>Clostridium</taxon>
    </lineage>
</organism>
<dbReference type="InterPro" id="IPR025542">
    <property type="entry name" value="YacH"/>
</dbReference>
<dbReference type="PANTHER" id="PTHR38430">
    <property type="entry name" value="PROTEIN-ARGININE KINASE ACTIVATOR PROTEIN"/>
    <property type="match status" value="1"/>
</dbReference>
<evidence type="ECO:0000313" key="4">
    <source>
        <dbReference type="Proteomes" id="UP000726170"/>
    </source>
</evidence>
<reference evidence="3 4" key="1">
    <citation type="submission" date="2021-06" db="EMBL/GenBank/DDBJ databases">
        <authorList>
            <person name="Sun Q."/>
            <person name="Li D."/>
        </authorList>
    </citation>
    <scope>NUCLEOTIDE SEQUENCE [LARGE SCALE GENOMIC DNA]</scope>
    <source>
        <strain evidence="3 4">MSJ-11</strain>
    </source>
</reference>
<dbReference type="PIRSF" id="PIRSF015034">
    <property type="entry name" value="YacH"/>
    <property type="match status" value="1"/>
</dbReference>
<dbReference type="Pfam" id="PF02151">
    <property type="entry name" value="UVR"/>
    <property type="match status" value="1"/>
</dbReference>
<name>A0ABS6EIG5_9CLOT</name>
<keyword evidence="1" id="KW-0175">Coiled coil</keyword>
<evidence type="ECO:0000259" key="2">
    <source>
        <dbReference type="PROSITE" id="PS50151"/>
    </source>
</evidence>
<dbReference type="PANTHER" id="PTHR38430:SF1">
    <property type="entry name" value="PROTEIN-ARGININE KINASE ACTIVATOR PROTEIN"/>
    <property type="match status" value="1"/>
</dbReference>
<comment type="caution">
    <text evidence="3">The sequence shown here is derived from an EMBL/GenBank/DDBJ whole genome shotgun (WGS) entry which is preliminary data.</text>
</comment>
<protein>
    <submittedName>
        <fullName evidence="3">UvrB/UvrC motif-containing protein</fullName>
    </submittedName>
</protein>
<feature type="domain" description="UVR" evidence="2">
    <location>
        <begin position="135"/>
        <end position="170"/>
    </location>
</feature>
<feature type="coiled-coil region" evidence="1">
    <location>
        <begin position="135"/>
        <end position="162"/>
    </location>
</feature>
<proteinExistence type="predicted"/>
<gene>
    <name evidence="3" type="ORF">KQI86_11710</name>
</gene>
<accession>A0ABS6EIG5</accession>
<sequence>MLCERCKKNDANVHLTQIVNSVKSQLNLCEKCAKEMGGFDLPVDIDFSSPFTFQNILSGIMDYINQPLKQEDNISLTCNNCGTNYGEFKNKGLVGCSECYTNLNNTLMSVIKRVQGNVEHVGKIPKRAGKSIIEVRKINNLKEELKNAIEKEEYEKAAELRDIIKGFGKEKGEEV</sequence>
<dbReference type="InterPro" id="IPR001943">
    <property type="entry name" value="UVR_dom"/>
</dbReference>
<dbReference type="Proteomes" id="UP000726170">
    <property type="component" value="Unassembled WGS sequence"/>
</dbReference>
<evidence type="ECO:0000256" key="1">
    <source>
        <dbReference type="SAM" id="Coils"/>
    </source>
</evidence>
<dbReference type="RefSeq" id="WP_216439574.1">
    <property type="nucleotide sequence ID" value="NZ_JAHLQF010000003.1"/>
</dbReference>
<evidence type="ECO:0000313" key="3">
    <source>
        <dbReference type="EMBL" id="MBU5484999.1"/>
    </source>
</evidence>
<dbReference type="EMBL" id="JAHLQF010000003">
    <property type="protein sequence ID" value="MBU5484999.1"/>
    <property type="molecule type" value="Genomic_DNA"/>
</dbReference>
<dbReference type="PROSITE" id="PS50151">
    <property type="entry name" value="UVR"/>
    <property type="match status" value="1"/>
</dbReference>